<dbReference type="Proteomes" id="UP000568050">
    <property type="component" value="Unassembled WGS sequence"/>
</dbReference>
<protein>
    <submittedName>
        <fullName evidence="5">Putative dehydrogenase</fullName>
    </submittedName>
</protein>
<dbReference type="Gene3D" id="3.40.50.720">
    <property type="entry name" value="NAD(P)-binding Rossmann-like Domain"/>
    <property type="match status" value="1"/>
</dbReference>
<dbReference type="InterPro" id="IPR050463">
    <property type="entry name" value="Gfo/Idh/MocA_oxidrdct_glycsds"/>
</dbReference>
<evidence type="ECO:0000259" key="3">
    <source>
        <dbReference type="Pfam" id="PF01408"/>
    </source>
</evidence>
<gene>
    <name evidence="5" type="ORF">FHX50_001855</name>
</gene>
<evidence type="ECO:0000313" key="5">
    <source>
        <dbReference type="EMBL" id="MBB3023558.1"/>
    </source>
</evidence>
<accession>A0A839QV94</accession>
<dbReference type="InterPro" id="IPR036291">
    <property type="entry name" value="NAD(P)-bd_dom_sf"/>
</dbReference>
<evidence type="ECO:0000313" key="6">
    <source>
        <dbReference type="Proteomes" id="UP000568050"/>
    </source>
</evidence>
<dbReference type="EMBL" id="JACHWP010000007">
    <property type="protein sequence ID" value="MBB3023558.1"/>
    <property type="molecule type" value="Genomic_DNA"/>
</dbReference>
<dbReference type="Pfam" id="PF22725">
    <property type="entry name" value="GFO_IDH_MocA_C3"/>
    <property type="match status" value="1"/>
</dbReference>
<organism evidence="5 6">
    <name type="scientific">Helcobacillus massiliensis</name>
    <dbReference type="NCBI Taxonomy" id="521392"/>
    <lineage>
        <taxon>Bacteria</taxon>
        <taxon>Bacillati</taxon>
        <taxon>Actinomycetota</taxon>
        <taxon>Actinomycetes</taxon>
        <taxon>Micrococcales</taxon>
        <taxon>Dermabacteraceae</taxon>
        <taxon>Helcobacillus</taxon>
    </lineage>
</organism>
<feature type="domain" description="GFO/IDH/MocA-like oxidoreductase" evidence="4">
    <location>
        <begin position="151"/>
        <end position="294"/>
    </location>
</feature>
<comment type="caution">
    <text evidence="5">The sequence shown here is derived from an EMBL/GenBank/DDBJ whole genome shotgun (WGS) entry which is preliminary data.</text>
</comment>
<dbReference type="InterPro" id="IPR000683">
    <property type="entry name" value="Gfo/Idh/MocA-like_OxRdtase_N"/>
</dbReference>
<dbReference type="InterPro" id="IPR055170">
    <property type="entry name" value="GFO_IDH_MocA-like_dom"/>
</dbReference>
<dbReference type="GO" id="GO:0000166">
    <property type="term" value="F:nucleotide binding"/>
    <property type="evidence" value="ECO:0007669"/>
    <property type="project" value="InterPro"/>
</dbReference>
<dbReference type="Pfam" id="PF01408">
    <property type="entry name" value="GFO_IDH_MocA"/>
    <property type="match status" value="1"/>
</dbReference>
<keyword evidence="6" id="KW-1185">Reference proteome</keyword>
<dbReference type="SUPFAM" id="SSF51735">
    <property type="entry name" value="NAD(P)-binding Rossmann-fold domains"/>
    <property type="match status" value="1"/>
</dbReference>
<reference evidence="5 6" key="1">
    <citation type="submission" date="2020-08" db="EMBL/GenBank/DDBJ databases">
        <title>Sequencing the genomes of 1000 actinobacteria strains.</title>
        <authorList>
            <person name="Klenk H.-P."/>
        </authorList>
    </citation>
    <scope>NUCLEOTIDE SEQUENCE [LARGE SCALE GENOMIC DNA]</scope>
    <source>
        <strain evidence="5 6">DSM 23040</strain>
    </source>
</reference>
<keyword evidence="2" id="KW-0520">NAD</keyword>
<dbReference type="AlphaFoldDB" id="A0A839QV94"/>
<evidence type="ECO:0000256" key="1">
    <source>
        <dbReference type="ARBA" id="ARBA00023002"/>
    </source>
</evidence>
<name>A0A839QV94_9MICO</name>
<dbReference type="Gene3D" id="3.30.360.10">
    <property type="entry name" value="Dihydrodipicolinate Reductase, domain 2"/>
    <property type="match status" value="1"/>
</dbReference>
<proteinExistence type="predicted"/>
<sequence>MNTKQTTSGQQPISVAVIGAGMAGRTHANAYCQASTVFGLDLPPIRLHTIADIHLPAAEDAAKRYGYENATADWRQVIDDPEIDAVSIVVGNALHRPIAEAALAAGKHVLCEKPLSDTIADARAMAELEKTTDLVTAVGYCYRRNPGIAALIDTVQHGRIGKVAQITAEYLCDYGADPLVPMSWRYQGPQGSGALGDLGVHLLDTLEQIAGRIIRVGGASFANTVTERPVATANVAGGRGVTGSDDAPKEPVENEDTAVFTADFASGARGMISTSRVAFGLANGLKISVAGPSGRAGFDMAQPAAFWMHDPQPEYGTNGPRNILVGPKHRYVTAGSAMDFEGVGFSQVDQFIFQNRAFLEQIVAQRTGEPFPNALPTCPTFADGVHTMLVLDAVARSAAAGGTTVEVEQN</sequence>
<evidence type="ECO:0000259" key="4">
    <source>
        <dbReference type="Pfam" id="PF22725"/>
    </source>
</evidence>
<dbReference type="RefSeq" id="WP_183376831.1">
    <property type="nucleotide sequence ID" value="NZ_CBCSFZ010000036.1"/>
</dbReference>
<keyword evidence="1" id="KW-0560">Oxidoreductase</keyword>
<feature type="domain" description="Gfo/Idh/MocA-like oxidoreductase N-terminal" evidence="3">
    <location>
        <begin position="13"/>
        <end position="140"/>
    </location>
</feature>
<dbReference type="PANTHER" id="PTHR43818:SF11">
    <property type="entry name" value="BCDNA.GH03377"/>
    <property type="match status" value="1"/>
</dbReference>
<evidence type="ECO:0000256" key="2">
    <source>
        <dbReference type="ARBA" id="ARBA00023027"/>
    </source>
</evidence>
<dbReference type="PANTHER" id="PTHR43818">
    <property type="entry name" value="BCDNA.GH03377"/>
    <property type="match status" value="1"/>
</dbReference>
<dbReference type="GO" id="GO:0016491">
    <property type="term" value="F:oxidoreductase activity"/>
    <property type="evidence" value="ECO:0007669"/>
    <property type="project" value="UniProtKB-KW"/>
</dbReference>
<dbReference type="SUPFAM" id="SSF55347">
    <property type="entry name" value="Glyceraldehyde-3-phosphate dehydrogenase-like, C-terminal domain"/>
    <property type="match status" value="1"/>
</dbReference>